<name>A0ABP8J3T7_9ACTN</name>
<dbReference type="EMBL" id="BAABFR010000004">
    <property type="protein sequence ID" value="GAA4384142.1"/>
    <property type="molecule type" value="Genomic_DNA"/>
</dbReference>
<keyword evidence="2" id="KW-0479">Metal-binding</keyword>
<evidence type="ECO:0000313" key="5">
    <source>
        <dbReference type="EMBL" id="GAA4384142.1"/>
    </source>
</evidence>
<dbReference type="RefSeq" id="WP_344990179.1">
    <property type="nucleotide sequence ID" value="NZ_BAABFR010000004.1"/>
</dbReference>
<dbReference type="InterPro" id="IPR005000">
    <property type="entry name" value="Aldolase/citrate-lyase_domain"/>
</dbReference>
<accession>A0ABP8J3T7</accession>
<keyword evidence="6" id="KW-1185">Reference proteome</keyword>
<evidence type="ECO:0000256" key="2">
    <source>
        <dbReference type="ARBA" id="ARBA00022723"/>
    </source>
</evidence>
<sequence length="267" mass="27167">MSLRLKPTFRDVLAGRDGPLIGVWTVTGSVVAAEIMAGSGADLLLIDGEHGPFGVGDVVGLLQAAEPYPITSLVRVPWNDPVAIKQFLDTGAQNVIVPMVGNAADAARAVDAVRYPPLGSRGIGSALARSGRWGRVAGYVPNADGYVSLTVQIETAEAVQNAAAIAGVAGVDAVFIGPSDLAASMGFPGRGTAEPAVADAVAATIAAVRSERVPVGVNAFVPADAQRWIDAGADFVFVGADVSIMARGSEELVARFAGDRAAGADTY</sequence>
<dbReference type="InterPro" id="IPR050251">
    <property type="entry name" value="HpcH-HpaI_aldolase"/>
</dbReference>
<evidence type="ECO:0000259" key="4">
    <source>
        <dbReference type="Pfam" id="PF03328"/>
    </source>
</evidence>
<dbReference type="InterPro" id="IPR040442">
    <property type="entry name" value="Pyrv_kinase-like_dom_sf"/>
</dbReference>
<comment type="similarity">
    <text evidence="1">Belongs to the HpcH/HpaI aldolase family.</text>
</comment>
<reference evidence="6" key="1">
    <citation type="journal article" date="2019" name="Int. J. Syst. Evol. Microbiol.">
        <title>The Global Catalogue of Microorganisms (GCM) 10K type strain sequencing project: providing services to taxonomists for standard genome sequencing and annotation.</title>
        <authorList>
            <consortium name="The Broad Institute Genomics Platform"/>
            <consortium name="The Broad Institute Genome Sequencing Center for Infectious Disease"/>
            <person name="Wu L."/>
            <person name="Ma J."/>
        </authorList>
    </citation>
    <scope>NUCLEOTIDE SEQUENCE [LARGE SCALE GENOMIC DNA]</scope>
    <source>
        <strain evidence="6">JCM 17688</strain>
    </source>
</reference>
<evidence type="ECO:0000256" key="3">
    <source>
        <dbReference type="ARBA" id="ARBA00023239"/>
    </source>
</evidence>
<dbReference type="Gene3D" id="3.20.20.60">
    <property type="entry name" value="Phosphoenolpyruvate-binding domains"/>
    <property type="match status" value="1"/>
</dbReference>
<dbReference type="PANTHER" id="PTHR30502">
    <property type="entry name" value="2-KETO-3-DEOXY-L-RHAMNONATE ALDOLASE"/>
    <property type="match status" value="1"/>
</dbReference>
<protein>
    <submittedName>
        <fullName evidence="5">4-hydroxy-2-oxoheptanedioate aldolase</fullName>
    </submittedName>
</protein>
<dbReference type="Proteomes" id="UP001500635">
    <property type="component" value="Unassembled WGS sequence"/>
</dbReference>
<dbReference type="Pfam" id="PF03328">
    <property type="entry name" value="HpcH_HpaI"/>
    <property type="match status" value="1"/>
</dbReference>
<gene>
    <name evidence="5" type="primary">hpaI</name>
    <name evidence="5" type="ORF">GCM10023147_04180</name>
</gene>
<dbReference type="SUPFAM" id="SSF51621">
    <property type="entry name" value="Phosphoenolpyruvate/pyruvate domain"/>
    <property type="match status" value="1"/>
</dbReference>
<dbReference type="InterPro" id="IPR015813">
    <property type="entry name" value="Pyrv/PenolPyrv_kinase-like_dom"/>
</dbReference>
<evidence type="ECO:0000313" key="6">
    <source>
        <dbReference type="Proteomes" id="UP001500635"/>
    </source>
</evidence>
<evidence type="ECO:0000256" key="1">
    <source>
        <dbReference type="ARBA" id="ARBA00005568"/>
    </source>
</evidence>
<keyword evidence="3" id="KW-0456">Lyase</keyword>
<dbReference type="PANTHER" id="PTHR30502:SF0">
    <property type="entry name" value="PHOSPHOENOLPYRUVATE CARBOXYLASE FAMILY PROTEIN"/>
    <property type="match status" value="1"/>
</dbReference>
<proteinExistence type="inferred from homology"/>
<feature type="domain" description="HpcH/HpaI aldolase/citrate lyase" evidence="4">
    <location>
        <begin position="21"/>
        <end position="244"/>
    </location>
</feature>
<organism evidence="5 6">
    <name type="scientific">Tsukamurella soli</name>
    <dbReference type="NCBI Taxonomy" id="644556"/>
    <lineage>
        <taxon>Bacteria</taxon>
        <taxon>Bacillati</taxon>
        <taxon>Actinomycetota</taxon>
        <taxon>Actinomycetes</taxon>
        <taxon>Mycobacteriales</taxon>
        <taxon>Tsukamurellaceae</taxon>
        <taxon>Tsukamurella</taxon>
    </lineage>
</organism>
<comment type="caution">
    <text evidence="5">The sequence shown here is derived from an EMBL/GenBank/DDBJ whole genome shotgun (WGS) entry which is preliminary data.</text>
</comment>